<comment type="function">
    <text evidence="7">Photoreceptor which exists in two forms that are reversibly interconvertible by light: the R form that absorbs maximally in the red region of the spectrum and the FR form that absorbs maximally in the far-red region.</text>
</comment>
<accession>A0A8J7L0T2</accession>
<dbReference type="Proteomes" id="UP000599391">
    <property type="component" value="Unassembled WGS sequence"/>
</dbReference>
<keyword evidence="3" id="KW-0597">Phosphoprotein</keyword>
<dbReference type="SUPFAM" id="SSF55785">
    <property type="entry name" value="PYP-like sensor domain (PAS domain)"/>
    <property type="match status" value="2"/>
</dbReference>
<dbReference type="PANTHER" id="PTHR43711:SF26">
    <property type="entry name" value="SENSOR HISTIDINE KINASE RCSC"/>
    <property type="match status" value="1"/>
</dbReference>
<dbReference type="SUPFAM" id="SSF47384">
    <property type="entry name" value="Homodimeric domain of signal transducing histidine kinase"/>
    <property type="match status" value="1"/>
</dbReference>
<dbReference type="CDD" id="cd00082">
    <property type="entry name" value="HisKA"/>
    <property type="match status" value="1"/>
</dbReference>
<dbReference type="InterPro" id="IPR003661">
    <property type="entry name" value="HisK_dim/P_dom"/>
</dbReference>
<comment type="caution">
    <text evidence="11">The sequence shown here is derived from an EMBL/GenBank/DDBJ whole genome shotgun (WGS) entry which is preliminary data.</text>
</comment>
<dbReference type="InterPro" id="IPR036890">
    <property type="entry name" value="HATPase_C_sf"/>
</dbReference>
<dbReference type="InterPro" id="IPR050736">
    <property type="entry name" value="Sensor_HK_Regulatory"/>
</dbReference>
<keyword evidence="4" id="KW-0808">Transferase</keyword>
<dbReference type="EC" id="2.7.13.3" evidence="2"/>
<keyword evidence="5" id="KW-0418">Kinase</keyword>
<comment type="catalytic activity">
    <reaction evidence="1">
        <text>ATP + protein L-histidine = ADP + protein N-phospho-L-histidine.</text>
        <dbReference type="EC" id="2.7.13.3"/>
    </reaction>
</comment>
<dbReference type="PROSITE" id="PS50112">
    <property type="entry name" value="PAS"/>
    <property type="match status" value="1"/>
</dbReference>
<dbReference type="AlphaFoldDB" id="A0A8J7L0T2"/>
<evidence type="ECO:0000259" key="9">
    <source>
        <dbReference type="PROSITE" id="PS50112"/>
    </source>
</evidence>
<evidence type="ECO:0000259" key="8">
    <source>
        <dbReference type="PROSITE" id="PS50109"/>
    </source>
</evidence>
<evidence type="ECO:0000256" key="6">
    <source>
        <dbReference type="ARBA" id="ARBA00023012"/>
    </source>
</evidence>
<dbReference type="InterPro" id="IPR000014">
    <property type="entry name" value="PAS"/>
</dbReference>
<dbReference type="FunFam" id="3.30.565.10:FF:000006">
    <property type="entry name" value="Sensor histidine kinase WalK"/>
    <property type="match status" value="1"/>
</dbReference>
<dbReference type="SMART" id="SM00387">
    <property type="entry name" value="HATPase_c"/>
    <property type="match status" value="1"/>
</dbReference>
<dbReference type="InterPro" id="IPR000700">
    <property type="entry name" value="PAS-assoc_C"/>
</dbReference>
<evidence type="ECO:0000256" key="1">
    <source>
        <dbReference type="ARBA" id="ARBA00000085"/>
    </source>
</evidence>
<proteinExistence type="predicted"/>
<evidence type="ECO:0000256" key="2">
    <source>
        <dbReference type="ARBA" id="ARBA00012438"/>
    </source>
</evidence>
<dbReference type="InterPro" id="IPR004358">
    <property type="entry name" value="Sig_transdc_His_kin-like_C"/>
</dbReference>
<dbReference type="CDD" id="cd00075">
    <property type="entry name" value="HATPase"/>
    <property type="match status" value="1"/>
</dbReference>
<keyword evidence="12" id="KW-1185">Reference proteome</keyword>
<dbReference type="CDD" id="cd00130">
    <property type="entry name" value="PAS"/>
    <property type="match status" value="1"/>
</dbReference>
<reference evidence="11 12" key="1">
    <citation type="journal article" date="2021" name="Int. J. Syst. Evol. Microbiol.">
        <title>Amazonocrinis nigriterrae gen. nov., sp. nov., Atlanticothrix silvestris gen. nov., sp. nov. and Dendronalium phyllosphericum gen. nov., sp. nov., nostocacean cyanobacteria from Brazilian environments.</title>
        <authorList>
            <person name="Alvarenga D.O."/>
            <person name="Andreote A.P.D."/>
            <person name="Branco L.H.Z."/>
            <person name="Delbaje E."/>
            <person name="Cruz R.B."/>
            <person name="Varani A.M."/>
            <person name="Fiore M.F."/>
        </authorList>
    </citation>
    <scope>NUCLEOTIDE SEQUENCE [LARGE SCALE GENOMIC DNA]</scope>
    <source>
        <strain evidence="11 12">CENA357</strain>
    </source>
</reference>
<dbReference type="InterPro" id="IPR036097">
    <property type="entry name" value="HisK_dim/P_sf"/>
</dbReference>
<dbReference type="Gene3D" id="3.30.565.10">
    <property type="entry name" value="Histidine kinase-like ATPase, C-terminal domain"/>
    <property type="match status" value="1"/>
</dbReference>
<evidence type="ECO:0000313" key="12">
    <source>
        <dbReference type="Proteomes" id="UP000599391"/>
    </source>
</evidence>
<dbReference type="Pfam" id="PF00512">
    <property type="entry name" value="HisKA"/>
    <property type="match status" value="1"/>
</dbReference>
<protein>
    <recommendedName>
        <fullName evidence="2">histidine kinase</fullName>
        <ecNumber evidence="2">2.7.13.3</ecNumber>
    </recommendedName>
</protein>
<dbReference type="Pfam" id="PF02518">
    <property type="entry name" value="HATPase_c"/>
    <property type="match status" value="1"/>
</dbReference>
<dbReference type="SUPFAM" id="SSF55874">
    <property type="entry name" value="ATPase domain of HSP90 chaperone/DNA topoisomerase II/histidine kinase"/>
    <property type="match status" value="1"/>
</dbReference>
<evidence type="ECO:0000256" key="5">
    <source>
        <dbReference type="ARBA" id="ARBA00022777"/>
    </source>
</evidence>
<dbReference type="PROSITE" id="PS50109">
    <property type="entry name" value="HIS_KIN"/>
    <property type="match status" value="1"/>
</dbReference>
<evidence type="ECO:0000256" key="7">
    <source>
        <dbReference type="ARBA" id="ARBA00055745"/>
    </source>
</evidence>
<dbReference type="InterPro" id="IPR005467">
    <property type="entry name" value="His_kinase_dom"/>
</dbReference>
<dbReference type="SMART" id="SM00388">
    <property type="entry name" value="HisKA"/>
    <property type="match status" value="1"/>
</dbReference>
<dbReference type="Pfam" id="PF13188">
    <property type="entry name" value="PAS_8"/>
    <property type="match status" value="1"/>
</dbReference>
<feature type="domain" description="PAS" evidence="9">
    <location>
        <begin position="194"/>
        <end position="231"/>
    </location>
</feature>
<dbReference type="PRINTS" id="PR00344">
    <property type="entry name" value="BCTRLSENSOR"/>
</dbReference>
<dbReference type="InterPro" id="IPR035965">
    <property type="entry name" value="PAS-like_dom_sf"/>
</dbReference>
<keyword evidence="6" id="KW-0902">Two-component regulatory system</keyword>
<dbReference type="Gene3D" id="3.30.450.20">
    <property type="entry name" value="PAS domain"/>
    <property type="match status" value="2"/>
</dbReference>
<dbReference type="EMBL" id="JAECZB010000010">
    <property type="protein sequence ID" value="MBH8552086.1"/>
    <property type="molecule type" value="Genomic_DNA"/>
</dbReference>
<dbReference type="PROSITE" id="PS50113">
    <property type="entry name" value="PAC"/>
    <property type="match status" value="1"/>
</dbReference>
<organism evidence="11 12">
    <name type="scientific">Atlanticothrix silvestris CENA357</name>
    <dbReference type="NCBI Taxonomy" id="1725252"/>
    <lineage>
        <taxon>Bacteria</taxon>
        <taxon>Bacillati</taxon>
        <taxon>Cyanobacteriota</taxon>
        <taxon>Cyanophyceae</taxon>
        <taxon>Nostocales</taxon>
        <taxon>Nodulariaceae</taxon>
        <taxon>Atlanticothrix</taxon>
        <taxon>Atlanticothrix silvestris</taxon>
    </lineage>
</organism>
<feature type="domain" description="PAC" evidence="10">
    <location>
        <begin position="231"/>
        <end position="281"/>
    </location>
</feature>
<evidence type="ECO:0000313" key="11">
    <source>
        <dbReference type="EMBL" id="MBH8552086.1"/>
    </source>
</evidence>
<dbReference type="Pfam" id="PF13426">
    <property type="entry name" value="PAS_9"/>
    <property type="match status" value="1"/>
</dbReference>
<dbReference type="GO" id="GO:0000155">
    <property type="term" value="F:phosphorelay sensor kinase activity"/>
    <property type="evidence" value="ECO:0007669"/>
    <property type="project" value="InterPro"/>
</dbReference>
<evidence type="ECO:0000259" key="10">
    <source>
        <dbReference type="PROSITE" id="PS50113"/>
    </source>
</evidence>
<evidence type="ECO:0000256" key="4">
    <source>
        <dbReference type="ARBA" id="ARBA00022679"/>
    </source>
</evidence>
<sequence length="523" mass="58934">MCFLPTFADEVVELRMQKWFDELNDAIEYVQQEVCELQKKETELETSVSLLRSTLESTANGIVAVSFAGHIESFNQKFVDMWQIPDSLMLSRNFLQVSTFFENQLKNPEAFLAVLEKVSVQRDFESCDILELKDGRIFAQYSKPQCLDNEIIGRVWSIWDISAVQKTKNALWLNEAIFCTLAETTDANIFVIRGSHLSYVNPAVEVLTGYTKEELLTGFDIGQLLKNKDSEYQEISILTKDGTERWLACTVAMFDFEGTPVEMIAGIDITDSKQAESEFRQALEQVKQLSEQRANFVSMACHQLRTPLNVVSVSNSLLQKRIDERTTAKMRSLLDHIQTAVEKLSQMLNDILLFAQAEAAKLNFEAKPLDLVRFCNKLVAQMQLSSAQNPINFVSQYNSLSADVDQELLERILKNLLDNAIKYSPTGSAVDLQLTCEHEKVIFQVIDRGIGILAADRQRLFEPFYRGNNVKNLSGTGLGLSIVKNLVDLYGGQITIESEVGIGTTVTVVLPSMKPKLTSIQIF</sequence>
<name>A0A8J7L0T2_9CYAN</name>
<evidence type="ECO:0000256" key="3">
    <source>
        <dbReference type="ARBA" id="ARBA00022553"/>
    </source>
</evidence>
<gene>
    <name evidence="11" type="ORF">I8751_06820</name>
</gene>
<feature type="domain" description="Histidine kinase" evidence="8">
    <location>
        <begin position="299"/>
        <end position="514"/>
    </location>
</feature>
<dbReference type="SMART" id="SM00091">
    <property type="entry name" value="PAS"/>
    <property type="match status" value="2"/>
</dbReference>
<dbReference type="PANTHER" id="PTHR43711">
    <property type="entry name" value="TWO-COMPONENT HISTIDINE KINASE"/>
    <property type="match status" value="1"/>
</dbReference>
<dbReference type="InterPro" id="IPR003594">
    <property type="entry name" value="HATPase_dom"/>
</dbReference>
<dbReference type="Gene3D" id="1.10.287.130">
    <property type="match status" value="1"/>
</dbReference>